<organism evidence="1 2">
    <name type="scientific">Sphaerodactylus townsendi</name>
    <dbReference type="NCBI Taxonomy" id="933632"/>
    <lineage>
        <taxon>Eukaryota</taxon>
        <taxon>Metazoa</taxon>
        <taxon>Chordata</taxon>
        <taxon>Craniata</taxon>
        <taxon>Vertebrata</taxon>
        <taxon>Euteleostomi</taxon>
        <taxon>Lepidosauria</taxon>
        <taxon>Squamata</taxon>
        <taxon>Bifurcata</taxon>
        <taxon>Gekkota</taxon>
        <taxon>Sphaerodactylidae</taxon>
        <taxon>Sphaerodactylus</taxon>
    </lineage>
</organism>
<dbReference type="Proteomes" id="UP000827872">
    <property type="component" value="Linkage Group LG01"/>
</dbReference>
<accession>A0ACB8GB41</accession>
<dbReference type="EMBL" id="CM037614">
    <property type="protein sequence ID" value="KAH8016978.1"/>
    <property type="molecule type" value="Genomic_DNA"/>
</dbReference>
<protein>
    <submittedName>
        <fullName evidence="1">Uncharacterized protein</fullName>
    </submittedName>
</protein>
<reference evidence="1" key="1">
    <citation type="submission" date="2021-08" db="EMBL/GenBank/DDBJ databases">
        <title>The first chromosome-level gecko genome reveals the dynamic sex chromosomes of Neotropical dwarf geckos (Sphaerodactylidae: Sphaerodactylus).</title>
        <authorList>
            <person name="Pinto B.J."/>
            <person name="Keating S.E."/>
            <person name="Gamble T."/>
        </authorList>
    </citation>
    <scope>NUCLEOTIDE SEQUENCE</scope>
    <source>
        <strain evidence="1">TG3544</strain>
    </source>
</reference>
<evidence type="ECO:0000313" key="2">
    <source>
        <dbReference type="Proteomes" id="UP000827872"/>
    </source>
</evidence>
<comment type="caution">
    <text evidence="1">The sequence shown here is derived from an EMBL/GenBank/DDBJ whole genome shotgun (WGS) entry which is preliminary data.</text>
</comment>
<proteinExistence type="predicted"/>
<evidence type="ECO:0000313" key="1">
    <source>
        <dbReference type="EMBL" id="KAH8016978.1"/>
    </source>
</evidence>
<keyword evidence="2" id="KW-1185">Reference proteome</keyword>
<gene>
    <name evidence="1" type="ORF">K3G42_024912</name>
</gene>
<name>A0ACB8GB41_9SAUR</name>
<sequence>MEHLEDQLALQLVKEPFLSDVDDASNVIPVQQLAAGVSSSTDNATLVMGVGQACNSKPKLPKRKRCGVAHKKGLKKPLNCKQYRSSQFHPPGKLDRPALETEPTDGEKEEEISRVRKDMYNDTLNGSTEKRSAELPDAVGPIVQLQEKLYVPVKEYPDVSLPPTAHLRLNGCRRDVGTHSQELFSMDLGSSLPLPDHFAQRKAKDKSTDRHMESPLALQKKRCASSSWSSAPSQDVANLGGSLTGFSSPPRALECSASDWAPEEGNQQLDLSVCREEQGPSGGWGGGELTEAPH</sequence>